<reference evidence="5" key="1">
    <citation type="journal article" date="2016" name="Nature">
        <title>Genome evolution in the allotetraploid frog Xenopus laevis.</title>
        <authorList>
            <person name="Session A.M."/>
            <person name="Uno Y."/>
            <person name="Kwon T."/>
            <person name="Chapman J.A."/>
            <person name="Toyoda A."/>
            <person name="Takahashi S."/>
            <person name="Fukui A."/>
            <person name="Hikosaka A."/>
            <person name="Suzuki A."/>
            <person name="Kondo M."/>
            <person name="van Heeringen S.J."/>
            <person name="Quigley I."/>
            <person name="Heinz S."/>
            <person name="Ogino H."/>
            <person name="Ochi H."/>
            <person name="Hellsten U."/>
            <person name="Lyons J.B."/>
            <person name="Simakov O."/>
            <person name="Putnam N."/>
            <person name="Stites J."/>
            <person name="Kuroki Y."/>
            <person name="Tanaka T."/>
            <person name="Michiue T."/>
            <person name="Watanabe M."/>
            <person name="Bogdanovic O."/>
            <person name="Lister R."/>
            <person name="Georgiou G."/>
            <person name="Paranjpe S.S."/>
            <person name="van Kruijsbergen I."/>
            <person name="Shu S."/>
            <person name="Carlson J."/>
            <person name="Kinoshita T."/>
            <person name="Ohta Y."/>
            <person name="Mawaribuchi S."/>
            <person name="Jenkins J."/>
            <person name="Grimwood J."/>
            <person name="Schmutz J."/>
            <person name="Mitros T."/>
            <person name="Mozaffari S.V."/>
            <person name="Suzuki Y."/>
            <person name="Haramoto Y."/>
            <person name="Yamamoto T.S."/>
            <person name="Takagi C."/>
            <person name="Heald R."/>
            <person name="Miller K."/>
            <person name="Haudenschild C."/>
            <person name="Kitzman J."/>
            <person name="Nakayama T."/>
            <person name="Izutsu Y."/>
            <person name="Robert J."/>
            <person name="Fortriede J."/>
            <person name="Burns K."/>
            <person name="Lotay V."/>
            <person name="Karimi K."/>
            <person name="Yasuoka Y."/>
            <person name="Dichmann D.S."/>
            <person name="Flajnik M.F."/>
            <person name="Houston D.W."/>
            <person name="Shendure J."/>
            <person name="DuPasquier L."/>
            <person name="Vize P.D."/>
            <person name="Zorn A.M."/>
            <person name="Ito M."/>
            <person name="Marcotte E.M."/>
            <person name="Wallingford J.B."/>
            <person name="Ito Y."/>
            <person name="Asashima M."/>
            <person name="Ueno N."/>
            <person name="Matsuda Y."/>
            <person name="Veenstra G.J."/>
            <person name="Fujiyama A."/>
            <person name="Harland R.M."/>
            <person name="Taira M."/>
            <person name="Rokhsar D.S."/>
        </authorList>
    </citation>
    <scope>NUCLEOTIDE SEQUENCE [LARGE SCALE GENOMIC DNA]</scope>
    <source>
        <strain evidence="5">J</strain>
    </source>
</reference>
<gene>
    <name evidence="4" type="ORF">XELAEV_1801140210mg</name>
</gene>
<feature type="non-terminal residue" evidence="4">
    <location>
        <position position="1"/>
    </location>
</feature>
<organism evidence="4 5">
    <name type="scientific">Xenopus laevis</name>
    <name type="common">African clawed frog</name>
    <dbReference type="NCBI Taxonomy" id="8355"/>
    <lineage>
        <taxon>Eukaryota</taxon>
        <taxon>Metazoa</taxon>
        <taxon>Chordata</taxon>
        <taxon>Craniata</taxon>
        <taxon>Vertebrata</taxon>
        <taxon>Euteleostomi</taxon>
        <taxon>Amphibia</taxon>
        <taxon>Batrachia</taxon>
        <taxon>Anura</taxon>
        <taxon>Pipoidea</taxon>
        <taxon>Pipidae</taxon>
        <taxon>Xenopodinae</taxon>
        <taxon>Xenopus</taxon>
        <taxon>Xenopus</taxon>
    </lineage>
</organism>
<dbReference type="Gene3D" id="3.10.250.10">
    <property type="entry name" value="SRCR-like domain"/>
    <property type="match status" value="1"/>
</dbReference>
<evidence type="ECO:0000313" key="4">
    <source>
        <dbReference type="EMBL" id="OCT93731.1"/>
    </source>
</evidence>
<dbReference type="InterPro" id="IPR036772">
    <property type="entry name" value="SRCR-like_dom_sf"/>
</dbReference>
<keyword evidence="1" id="KW-1015">Disulfide bond</keyword>
<evidence type="ECO:0000259" key="3">
    <source>
        <dbReference type="PROSITE" id="PS50287"/>
    </source>
</evidence>
<comment type="caution">
    <text evidence="2">Lacks conserved residue(s) required for the propagation of feature annotation.</text>
</comment>
<evidence type="ECO:0000256" key="1">
    <source>
        <dbReference type="ARBA" id="ARBA00023157"/>
    </source>
</evidence>
<dbReference type="EMBL" id="CM004468">
    <property type="protein sequence ID" value="OCT93731.1"/>
    <property type="molecule type" value="Genomic_DNA"/>
</dbReference>
<evidence type="ECO:0000256" key="2">
    <source>
        <dbReference type="PROSITE-ProRule" id="PRU00196"/>
    </source>
</evidence>
<name>A0A974DMM3_XENLA</name>
<evidence type="ECO:0000313" key="5">
    <source>
        <dbReference type="Proteomes" id="UP000694892"/>
    </source>
</evidence>
<proteinExistence type="predicted"/>
<dbReference type="InterPro" id="IPR001190">
    <property type="entry name" value="SRCR"/>
</dbReference>
<dbReference type="SUPFAM" id="SSF56487">
    <property type="entry name" value="SRCR-like"/>
    <property type="match status" value="1"/>
</dbReference>
<dbReference type="Proteomes" id="UP000694892">
    <property type="component" value="Chromosome 2L"/>
</dbReference>
<dbReference type="PROSITE" id="PS50287">
    <property type="entry name" value="SRCR_2"/>
    <property type="match status" value="1"/>
</dbReference>
<protein>
    <recommendedName>
        <fullName evidence="3">SRCR domain-containing protein</fullName>
    </recommendedName>
</protein>
<dbReference type="Pfam" id="PF15494">
    <property type="entry name" value="SRCR_2"/>
    <property type="match status" value="1"/>
</dbReference>
<feature type="non-terminal residue" evidence="4">
    <location>
        <position position="43"/>
    </location>
</feature>
<dbReference type="GO" id="GO:0016020">
    <property type="term" value="C:membrane"/>
    <property type="evidence" value="ECO:0007669"/>
    <property type="project" value="InterPro"/>
</dbReference>
<sequence>RLYGADFQLQVYYTSVSAWLPVCSDYWNDDFGRFACQDFGYNG</sequence>
<dbReference type="AlphaFoldDB" id="A0A974DMM3"/>
<feature type="domain" description="SRCR" evidence="3">
    <location>
        <begin position="9"/>
        <end position="43"/>
    </location>
</feature>
<accession>A0A974DMM3</accession>